<proteinExistence type="predicted"/>
<organism evidence="2 3">
    <name type="scientific">Natronococcus amylolyticus DSM 10524</name>
    <dbReference type="NCBI Taxonomy" id="1227497"/>
    <lineage>
        <taxon>Archaea</taxon>
        <taxon>Methanobacteriati</taxon>
        <taxon>Methanobacteriota</taxon>
        <taxon>Stenosarchaea group</taxon>
        <taxon>Halobacteria</taxon>
        <taxon>Halobacteriales</taxon>
        <taxon>Natrialbaceae</taxon>
        <taxon>Natronococcus</taxon>
    </lineage>
</organism>
<dbReference type="PATRIC" id="fig|1227497.3.peg.810"/>
<reference evidence="2 3" key="1">
    <citation type="journal article" date="2014" name="PLoS Genet.">
        <title>Phylogenetically driven sequencing of extremely halophilic archaea reveals strategies for static and dynamic osmo-response.</title>
        <authorList>
            <person name="Becker E.A."/>
            <person name="Seitzer P.M."/>
            <person name="Tritt A."/>
            <person name="Larsen D."/>
            <person name="Krusor M."/>
            <person name="Yao A.I."/>
            <person name="Wu D."/>
            <person name="Madern D."/>
            <person name="Eisen J.A."/>
            <person name="Darling A.E."/>
            <person name="Facciotti M.T."/>
        </authorList>
    </citation>
    <scope>NUCLEOTIDE SEQUENCE [LARGE SCALE GENOMIC DNA]</scope>
    <source>
        <strain evidence="2 3">DSM 10524</strain>
    </source>
</reference>
<feature type="domain" description="Saccharopine dehydrogenase NADP binding" evidence="1">
    <location>
        <begin position="5"/>
        <end position="121"/>
    </location>
</feature>
<dbReference type="Pfam" id="PF03435">
    <property type="entry name" value="Sacchrp_dh_NADP"/>
    <property type="match status" value="1"/>
</dbReference>
<dbReference type="InterPro" id="IPR005097">
    <property type="entry name" value="Sacchrp_dh_NADP-bd"/>
</dbReference>
<gene>
    <name evidence="2" type="ORF">C491_03935</name>
</gene>
<dbReference type="Proteomes" id="UP000011688">
    <property type="component" value="Unassembled WGS sequence"/>
</dbReference>
<dbReference type="SUPFAM" id="SSF51735">
    <property type="entry name" value="NAD(P)-binding Rossmann-fold domains"/>
    <property type="match status" value="1"/>
</dbReference>
<dbReference type="RefSeq" id="WP_005553933.1">
    <property type="nucleotide sequence ID" value="NZ_AOIB01000013.1"/>
</dbReference>
<comment type="caution">
    <text evidence="2">The sequence shown here is derived from an EMBL/GenBank/DDBJ whole genome shotgun (WGS) entry which is preliminary data.</text>
</comment>
<protein>
    <submittedName>
        <fullName evidence="2">Saccharopine dehydrogenase</fullName>
    </submittedName>
</protein>
<name>L9XFC0_9EURY</name>
<evidence type="ECO:0000259" key="1">
    <source>
        <dbReference type="Pfam" id="PF03435"/>
    </source>
</evidence>
<dbReference type="STRING" id="1227497.C491_03935"/>
<accession>L9XFC0</accession>
<sequence>MDSLLIYGSYGYTGRLIAREAVARGGSPTLAGRNGDRVARQAEDLGLEGRAIDLTDGPLEDDLEAFDAVLNCAGPFERTAEPLVLACLEAGTDYLDITGEFPVFERLRQYGETASAAGITLLPGVGFDVVPTDCLAAMLHERLPTADRLQLGVKSEYGFSPGTARTFVELAGEGGVIRRDGRLLSVPAAFRSRKIDFGEGPEHAVTIPLGDVVTAAHTTGIETVEVYGAVPEWSKPLLSATDSLGWLLERPSVERAATRAIDALLDGPDGTALATESATVWGEVVDDDSGERHSGRLRTPNPYALTADAAVSAVERLLEDGVENGFQTPASAFGSAFVTELAGVERELLEADAEGSAVPEPAD</sequence>
<dbReference type="OrthoDB" id="194971at2157"/>
<evidence type="ECO:0000313" key="2">
    <source>
        <dbReference type="EMBL" id="ELY60415.1"/>
    </source>
</evidence>
<keyword evidence="3" id="KW-1185">Reference proteome</keyword>
<dbReference type="InterPro" id="IPR036291">
    <property type="entry name" value="NAD(P)-bd_dom_sf"/>
</dbReference>
<evidence type="ECO:0000313" key="3">
    <source>
        <dbReference type="Proteomes" id="UP000011688"/>
    </source>
</evidence>
<dbReference type="EMBL" id="AOIB01000013">
    <property type="protein sequence ID" value="ELY60415.1"/>
    <property type="molecule type" value="Genomic_DNA"/>
</dbReference>
<dbReference type="eggNOG" id="arCOG00244">
    <property type="taxonomic scope" value="Archaea"/>
</dbReference>
<dbReference type="PANTHER" id="PTHR43781">
    <property type="entry name" value="SACCHAROPINE DEHYDROGENASE"/>
    <property type="match status" value="1"/>
</dbReference>
<dbReference type="AlphaFoldDB" id="L9XFC0"/>
<dbReference type="PANTHER" id="PTHR43781:SF1">
    <property type="entry name" value="SACCHAROPINE DEHYDROGENASE"/>
    <property type="match status" value="1"/>
</dbReference>
<dbReference type="Gene3D" id="3.40.50.720">
    <property type="entry name" value="NAD(P)-binding Rossmann-like Domain"/>
    <property type="match status" value="1"/>
</dbReference>